<reference evidence="2" key="1">
    <citation type="submission" date="2018-06" db="EMBL/GenBank/DDBJ databases">
        <authorList>
            <person name="Zhirakovskaya E."/>
        </authorList>
    </citation>
    <scope>NUCLEOTIDE SEQUENCE</scope>
</reference>
<protein>
    <submittedName>
        <fullName evidence="2">Uncharacterized protein</fullName>
    </submittedName>
</protein>
<gene>
    <name evidence="2" type="ORF">MNBD_GAMMA21-50</name>
</gene>
<feature type="compositionally biased region" description="Gly residues" evidence="1">
    <location>
        <begin position="61"/>
        <end position="70"/>
    </location>
</feature>
<proteinExistence type="predicted"/>
<dbReference type="EMBL" id="UOFR01000001">
    <property type="protein sequence ID" value="VAW90609.1"/>
    <property type="molecule type" value="Genomic_DNA"/>
</dbReference>
<evidence type="ECO:0000256" key="1">
    <source>
        <dbReference type="SAM" id="MobiDB-lite"/>
    </source>
</evidence>
<evidence type="ECO:0000313" key="2">
    <source>
        <dbReference type="EMBL" id="VAW90609.1"/>
    </source>
</evidence>
<organism evidence="2">
    <name type="scientific">hydrothermal vent metagenome</name>
    <dbReference type="NCBI Taxonomy" id="652676"/>
    <lineage>
        <taxon>unclassified sequences</taxon>
        <taxon>metagenomes</taxon>
        <taxon>ecological metagenomes</taxon>
    </lineage>
</organism>
<dbReference type="AlphaFoldDB" id="A0A3B0ZXG4"/>
<feature type="region of interest" description="Disordered" evidence="1">
    <location>
        <begin position="56"/>
        <end position="78"/>
    </location>
</feature>
<accession>A0A3B0ZXG4</accession>
<name>A0A3B0ZXG4_9ZZZZ</name>
<sequence>MKTPIIAIIIMGLASPMLAFADDSKKSYKKAFKSIKKYSAQIDANTANIQTLQTRVDSLPSGGGGGGGGTTPDPQVQTNTTAISNLNTQVQTNTGNISNNAAQIQGNTGNINSASAEAQANTALNATQAAQIQANANRDAAQDTQIQANTATNATQDPLIQTNTTSVNNLTTTSQAIQANVDTLTNQVSTIQSDLNVQGTQVQANSDGITDNAIRITALESGGGGTTPPPPTEPPPATPAIDFTLYIPNAATKDFRALNNGACDTVNQTITRVDDAAGSDITINEAPTGLLGDCPFTDTSYRLTASSFSIISYSFVNQVTTPISFNYNAPGGTILNDSMEVGRTFGFAIDTVESPLSATIQKNTILSIIPSMTVLAGTFSNCLQMSISSRSSITSQGVIEEISWLCEGIGEVRRLSSGFNNSMSVMELRSFTR</sequence>